<name>A0AAJ7N3M7_9HYME</name>
<dbReference type="GO" id="GO:0000278">
    <property type="term" value="P:mitotic cell cycle"/>
    <property type="evidence" value="ECO:0007669"/>
    <property type="project" value="TreeGrafter"/>
</dbReference>
<dbReference type="GeneID" id="108622563"/>
<dbReference type="GO" id="GO:0031110">
    <property type="term" value="P:regulation of microtubule polymerization or depolymerization"/>
    <property type="evidence" value="ECO:0007669"/>
    <property type="project" value="TreeGrafter"/>
</dbReference>
<dbReference type="GO" id="GO:0007059">
    <property type="term" value="P:chromosome segregation"/>
    <property type="evidence" value="ECO:0007669"/>
    <property type="project" value="InterPro"/>
</dbReference>
<organism evidence="5 6">
    <name type="scientific">Ceratina calcarata</name>
    <dbReference type="NCBI Taxonomy" id="156304"/>
    <lineage>
        <taxon>Eukaryota</taxon>
        <taxon>Metazoa</taxon>
        <taxon>Ecdysozoa</taxon>
        <taxon>Arthropoda</taxon>
        <taxon>Hexapoda</taxon>
        <taxon>Insecta</taxon>
        <taxon>Pterygota</taxon>
        <taxon>Neoptera</taxon>
        <taxon>Endopterygota</taxon>
        <taxon>Hymenoptera</taxon>
        <taxon>Apocrita</taxon>
        <taxon>Aculeata</taxon>
        <taxon>Apoidea</taxon>
        <taxon>Anthophila</taxon>
        <taxon>Apidae</taxon>
        <taxon>Ceratina</taxon>
        <taxon>Zadontomerus</taxon>
    </lineage>
</organism>
<proteinExistence type="inferred from homology"/>
<protein>
    <recommendedName>
        <fullName evidence="2">SKA complex subunit 1</fullName>
    </recommendedName>
    <alternativeName>
        <fullName evidence="3">Spindle and kinetochore-associated protein 1</fullName>
    </alternativeName>
</protein>
<evidence type="ECO:0000256" key="1">
    <source>
        <dbReference type="ARBA" id="ARBA00006836"/>
    </source>
</evidence>
<dbReference type="InterPro" id="IPR042031">
    <property type="entry name" value="SKA1_MBD_sf"/>
</dbReference>
<dbReference type="PANTHER" id="PTHR28573:SF1">
    <property type="entry name" value="SPINDLE AND KINETOCHORE-ASSOCIATED PROTEIN 1"/>
    <property type="match status" value="1"/>
</dbReference>
<dbReference type="PANTHER" id="PTHR28573">
    <property type="entry name" value="SPINDLE AND KINETOCHORE-ASSOCIATED PROTEIN 1"/>
    <property type="match status" value="1"/>
</dbReference>
<evidence type="ECO:0000256" key="3">
    <source>
        <dbReference type="ARBA" id="ARBA00047202"/>
    </source>
</evidence>
<dbReference type="Pfam" id="PF07160">
    <property type="entry name" value="SKA1"/>
    <property type="match status" value="1"/>
</dbReference>
<keyword evidence="4" id="KW-0175">Coiled coil</keyword>
<keyword evidence="5" id="KW-1185">Reference proteome</keyword>
<sequence>MSTCDSLDVILEQLCEKLRNLETVTVFFQNGQVIKDELLNMRSIVTQISNGVEVERQRVSQMREEIDAMKDLISKLNRLDQKIIHMDRNVPQRLLNDYQIVESSTAKIKPKKEISIATPTPMKNCKKMLFNEPEVYYTIPLITQEEFSKIPKYIIGRQSLDAVNSLVNTINEIIQAKYTFLSLGKAHARKQGDLNLFLYYKRQEMDMNIGNECVYFFTNEDYEKHTTTKLNKIKLNLLVVLRHCKRIREWRSKNDTRYVICTG</sequence>
<dbReference type="KEGG" id="ccal:108622563"/>
<dbReference type="RefSeq" id="XP_017875992.1">
    <property type="nucleotide sequence ID" value="XM_018020503.2"/>
</dbReference>
<dbReference type="GO" id="GO:0008017">
    <property type="term" value="F:microtubule binding"/>
    <property type="evidence" value="ECO:0007669"/>
    <property type="project" value="InterPro"/>
</dbReference>
<dbReference type="Proteomes" id="UP000694925">
    <property type="component" value="Unplaced"/>
</dbReference>
<evidence type="ECO:0000313" key="6">
    <source>
        <dbReference type="RefSeq" id="XP_017875992.1"/>
    </source>
</evidence>
<evidence type="ECO:0000256" key="2">
    <source>
        <dbReference type="ARBA" id="ARBA00047182"/>
    </source>
</evidence>
<comment type="similarity">
    <text evidence="1">Belongs to the SKA1 family.</text>
</comment>
<dbReference type="GO" id="GO:0005876">
    <property type="term" value="C:spindle microtubule"/>
    <property type="evidence" value="ECO:0007669"/>
    <property type="project" value="TreeGrafter"/>
</dbReference>
<reference evidence="6" key="1">
    <citation type="submission" date="2025-08" db="UniProtKB">
        <authorList>
            <consortium name="RefSeq"/>
        </authorList>
    </citation>
    <scope>IDENTIFICATION</scope>
    <source>
        <tissue evidence="6">Whole body</tissue>
    </source>
</reference>
<accession>A0AAJ7N3M7</accession>
<evidence type="ECO:0000313" key="5">
    <source>
        <dbReference type="Proteomes" id="UP000694925"/>
    </source>
</evidence>
<dbReference type="Gene3D" id="1.10.10.1890">
    <property type="entry name" value="Ska1 microtubule binding domain-like"/>
    <property type="match status" value="1"/>
</dbReference>
<feature type="coiled-coil region" evidence="4">
    <location>
        <begin position="52"/>
        <end position="89"/>
    </location>
</feature>
<dbReference type="AlphaFoldDB" id="A0AAJ7N3M7"/>
<evidence type="ECO:0000256" key="4">
    <source>
        <dbReference type="SAM" id="Coils"/>
    </source>
</evidence>
<dbReference type="InterPro" id="IPR009829">
    <property type="entry name" value="SKA1"/>
</dbReference>
<gene>
    <name evidence="6" type="primary">LOC108622563</name>
</gene>
<dbReference type="GO" id="GO:0000940">
    <property type="term" value="C:outer kinetochore"/>
    <property type="evidence" value="ECO:0007669"/>
    <property type="project" value="TreeGrafter"/>
</dbReference>
<dbReference type="GO" id="GO:0072686">
    <property type="term" value="C:mitotic spindle"/>
    <property type="evidence" value="ECO:0007669"/>
    <property type="project" value="TreeGrafter"/>
</dbReference>
<dbReference type="GO" id="GO:0051301">
    <property type="term" value="P:cell division"/>
    <property type="evidence" value="ECO:0007669"/>
    <property type="project" value="InterPro"/>
</dbReference>